<evidence type="ECO:0000313" key="2">
    <source>
        <dbReference type="Proteomes" id="UP000000226"/>
    </source>
</evidence>
<dbReference type="AlphaFoldDB" id="V7BWL8"/>
<reference evidence="2" key="1">
    <citation type="journal article" date="2014" name="Nat. Genet.">
        <title>A reference genome for common bean and genome-wide analysis of dual domestications.</title>
        <authorList>
            <person name="Schmutz J."/>
            <person name="McClean P.E."/>
            <person name="Mamidi S."/>
            <person name="Wu G.A."/>
            <person name="Cannon S.B."/>
            <person name="Grimwood J."/>
            <person name="Jenkins J."/>
            <person name="Shu S."/>
            <person name="Song Q."/>
            <person name="Chavarro C."/>
            <person name="Torres-Torres M."/>
            <person name="Geffroy V."/>
            <person name="Moghaddam S.M."/>
            <person name="Gao D."/>
            <person name="Abernathy B."/>
            <person name="Barry K."/>
            <person name="Blair M."/>
            <person name="Brick M.A."/>
            <person name="Chovatia M."/>
            <person name="Gepts P."/>
            <person name="Goodstein D.M."/>
            <person name="Gonzales M."/>
            <person name="Hellsten U."/>
            <person name="Hyten D.L."/>
            <person name="Jia G."/>
            <person name="Kelly J.D."/>
            <person name="Kudrna D."/>
            <person name="Lee R."/>
            <person name="Richard M.M."/>
            <person name="Miklas P.N."/>
            <person name="Osorno J.M."/>
            <person name="Rodrigues J."/>
            <person name="Thareau V."/>
            <person name="Urrea C.A."/>
            <person name="Wang M."/>
            <person name="Yu Y."/>
            <person name="Zhang M."/>
            <person name="Wing R.A."/>
            <person name="Cregan P.B."/>
            <person name="Rokhsar D.S."/>
            <person name="Jackson S.A."/>
        </authorList>
    </citation>
    <scope>NUCLEOTIDE SEQUENCE [LARGE SCALE GENOMIC DNA]</scope>
    <source>
        <strain evidence="2">cv. G19833</strain>
    </source>
</reference>
<organism evidence="1 2">
    <name type="scientific">Phaseolus vulgaris</name>
    <name type="common">Kidney bean</name>
    <name type="synonym">French bean</name>
    <dbReference type="NCBI Taxonomy" id="3885"/>
    <lineage>
        <taxon>Eukaryota</taxon>
        <taxon>Viridiplantae</taxon>
        <taxon>Streptophyta</taxon>
        <taxon>Embryophyta</taxon>
        <taxon>Tracheophyta</taxon>
        <taxon>Spermatophyta</taxon>
        <taxon>Magnoliopsida</taxon>
        <taxon>eudicotyledons</taxon>
        <taxon>Gunneridae</taxon>
        <taxon>Pentapetalae</taxon>
        <taxon>rosids</taxon>
        <taxon>fabids</taxon>
        <taxon>Fabales</taxon>
        <taxon>Fabaceae</taxon>
        <taxon>Papilionoideae</taxon>
        <taxon>50 kb inversion clade</taxon>
        <taxon>NPAAA clade</taxon>
        <taxon>indigoferoid/millettioid clade</taxon>
        <taxon>Phaseoleae</taxon>
        <taxon>Phaseolus</taxon>
    </lineage>
</organism>
<dbReference type="Proteomes" id="UP000000226">
    <property type="component" value="Chromosome 5"/>
</dbReference>
<dbReference type="Gramene" id="ESW21440">
    <property type="protein sequence ID" value="ESW21440"/>
    <property type="gene ID" value="PHAVU_005G071100g"/>
</dbReference>
<evidence type="ECO:0000313" key="1">
    <source>
        <dbReference type="EMBL" id="ESW21440.1"/>
    </source>
</evidence>
<sequence>MSHRTPMGLSISFIPHFFYQNHVEPSSVFEKELLIEPQRLVPKGAGYLRILGEPQSYTSTLLTIEYLPGSLKAYIENMLSSISNIELVERARRMRAAKDNLVLKEIDLG</sequence>
<accession>V7BWL8</accession>
<keyword evidence="2" id="KW-1185">Reference proteome</keyword>
<protein>
    <submittedName>
        <fullName evidence="1">Uncharacterized protein</fullName>
    </submittedName>
</protein>
<name>V7BWL8_PHAVU</name>
<dbReference type="EMBL" id="CM002292">
    <property type="protein sequence ID" value="ESW21440.1"/>
    <property type="molecule type" value="Genomic_DNA"/>
</dbReference>
<gene>
    <name evidence="1" type="ORF">PHAVU_005G071100g</name>
</gene>
<proteinExistence type="predicted"/>